<dbReference type="InterPro" id="IPR000073">
    <property type="entry name" value="AB_hydrolase_1"/>
</dbReference>
<name>A0A1X2HPF3_SYNRA</name>
<dbReference type="SUPFAM" id="SSF53474">
    <property type="entry name" value="alpha/beta-Hydrolases"/>
    <property type="match status" value="1"/>
</dbReference>
<dbReference type="Pfam" id="PF00561">
    <property type="entry name" value="Abhydrolase_1"/>
    <property type="match status" value="1"/>
</dbReference>
<dbReference type="InterPro" id="IPR029058">
    <property type="entry name" value="AB_hydrolase_fold"/>
</dbReference>
<keyword evidence="2" id="KW-0378">Hydrolase</keyword>
<dbReference type="EMBL" id="MCGN01000002">
    <property type="protein sequence ID" value="ORZ01227.1"/>
    <property type="molecule type" value="Genomic_DNA"/>
</dbReference>
<evidence type="ECO:0000313" key="2">
    <source>
        <dbReference type="EMBL" id="ORZ01227.1"/>
    </source>
</evidence>
<dbReference type="OrthoDB" id="19657at2759"/>
<dbReference type="PANTHER" id="PTHR43433:SF5">
    <property type="entry name" value="AB HYDROLASE-1 DOMAIN-CONTAINING PROTEIN"/>
    <property type="match status" value="1"/>
</dbReference>
<sequence>MVMGNVSFLIDRCGQVKFLTDTGKYTVLIFDNRGMGWSDAPPGLYSTSQMAADALVLLDAVHFFNKIHLVGISMGGMISLEMVDAAPDRFASLTLTSTTAKRNMPTWAAISSLSKITFFYREPRDKLNAAMELVYPEAWLIQKPSDADKAVQYSTNREMAIANFIAHTRRSRLQTLRGNIGQTAACLRHSFSDERLSKIKTSGLPVMVITGTWDNLVRPTYSYHLKKHLDPRFELFEGSGHAIPEEQPERYNRILDEHFTQAAALVAASSNTAKL</sequence>
<comment type="caution">
    <text evidence="2">The sequence shown here is derived from an EMBL/GenBank/DDBJ whole genome shotgun (WGS) entry which is preliminary data.</text>
</comment>
<organism evidence="2 3">
    <name type="scientific">Syncephalastrum racemosum</name>
    <name type="common">Filamentous fungus</name>
    <dbReference type="NCBI Taxonomy" id="13706"/>
    <lineage>
        <taxon>Eukaryota</taxon>
        <taxon>Fungi</taxon>
        <taxon>Fungi incertae sedis</taxon>
        <taxon>Mucoromycota</taxon>
        <taxon>Mucoromycotina</taxon>
        <taxon>Mucoromycetes</taxon>
        <taxon>Mucorales</taxon>
        <taxon>Syncephalastraceae</taxon>
        <taxon>Syncephalastrum</taxon>
    </lineage>
</organism>
<keyword evidence="3" id="KW-1185">Reference proteome</keyword>
<gene>
    <name evidence="2" type="ORF">BCR43DRAFT_453615</name>
</gene>
<dbReference type="InterPro" id="IPR050471">
    <property type="entry name" value="AB_hydrolase"/>
</dbReference>
<dbReference type="Proteomes" id="UP000242180">
    <property type="component" value="Unassembled WGS sequence"/>
</dbReference>
<dbReference type="OMA" id="MLTFRHG"/>
<proteinExistence type="predicted"/>
<evidence type="ECO:0000259" key="1">
    <source>
        <dbReference type="Pfam" id="PF00561"/>
    </source>
</evidence>
<evidence type="ECO:0000313" key="3">
    <source>
        <dbReference type="Proteomes" id="UP000242180"/>
    </source>
</evidence>
<reference evidence="2 3" key="1">
    <citation type="submission" date="2016-07" db="EMBL/GenBank/DDBJ databases">
        <title>Pervasive Adenine N6-methylation of Active Genes in Fungi.</title>
        <authorList>
            <consortium name="DOE Joint Genome Institute"/>
            <person name="Mondo S.J."/>
            <person name="Dannebaum R.O."/>
            <person name="Kuo R.C."/>
            <person name="Labutti K."/>
            <person name="Haridas S."/>
            <person name="Kuo A."/>
            <person name="Salamov A."/>
            <person name="Ahrendt S.R."/>
            <person name="Lipzen A."/>
            <person name="Sullivan W."/>
            <person name="Andreopoulos W.B."/>
            <person name="Clum A."/>
            <person name="Lindquist E."/>
            <person name="Daum C."/>
            <person name="Ramamoorthy G.K."/>
            <person name="Gryganskyi A."/>
            <person name="Culley D."/>
            <person name="Magnuson J.K."/>
            <person name="James T.Y."/>
            <person name="O'Malley M.A."/>
            <person name="Stajich J.E."/>
            <person name="Spatafora J.W."/>
            <person name="Visel A."/>
            <person name="Grigoriev I.V."/>
        </authorList>
    </citation>
    <scope>NUCLEOTIDE SEQUENCE [LARGE SCALE GENOMIC DNA]</scope>
    <source>
        <strain evidence="2 3">NRRL 2496</strain>
    </source>
</reference>
<dbReference type="PANTHER" id="PTHR43433">
    <property type="entry name" value="HYDROLASE, ALPHA/BETA FOLD FAMILY PROTEIN"/>
    <property type="match status" value="1"/>
</dbReference>
<dbReference type="Gene3D" id="3.40.50.1820">
    <property type="entry name" value="alpha/beta hydrolase"/>
    <property type="match status" value="1"/>
</dbReference>
<accession>A0A1X2HPF3</accession>
<dbReference type="PRINTS" id="PR00111">
    <property type="entry name" value="ABHYDROLASE"/>
</dbReference>
<dbReference type="InParanoid" id="A0A1X2HPF3"/>
<dbReference type="AlphaFoldDB" id="A0A1X2HPF3"/>
<feature type="domain" description="AB hydrolase-1" evidence="1">
    <location>
        <begin position="15"/>
        <end position="247"/>
    </location>
</feature>
<dbReference type="STRING" id="13706.A0A1X2HPF3"/>
<dbReference type="GO" id="GO:0016787">
    <property type="term" value="F:hydrolase activity"/>
    <property type="evidence" value="ECO:0007669"/>
    <property type="project" value="UniProtKB-KW"/>
</dbReference>
<protein>
    <submittedName>
        <fullName evidence="2">Alpha/Beta hydrolase protein</fullName>
    </submittedName>
</protein>